<evidence type="ECO:0000313" key="2">
    <source>
        <dbReference type="Proteomes" id="UP000735302"/>
    </source>
</evidence>
<reference evidence="1 2" key="1">
    <citation type="journal article" date="2021" name="Elife">
        <title>Chloroplast acquisition without the gene transfer in kleptoplastic sea slugs, Plakobranchus ocellatus.</title>
        <authorList>
            <person name="Maeda T."/>
            <person name="Takahashi S."/>
            <person name="Yoshida T."/>
            <person name="Shimamura S."/>
            <person name="Takaki Y."/>
            <person name="Nagai Y."/>
            <person name="Toyoda A."/>
            <person name="Suzuki Y."/>
            <person name="Arimoto A."/>
            <person name="Ishii H."/>
            <person name="Satoh N."/>
            <person name="Nishiyama T."/>
            <person name="Hasebe M."/>
            <person name="Maruyama T."/>
            <person name="Minagawa J."/>
            <person name="Obokata J."/>
            <person name="Shigenobu S."/>
        </authorList>
    </citation>
    <scope>NUCLEOTIDE SEQUENCE [LARGE SCALE GENOMIC DNA]</scope>
</reference>
<sequence>MSLDASMYHYTTFRYVNSVRMLFGSYVKSDDRKIGAKAQSGDEDIMPAKESANSENKRNRRQCCFRAPLIIARSLLCSLGLPRHFVDVGLDFEPATEIASSLTNDSEKKARLCRYGGLFSGAAQFVTDPNLSQWVDYLLPPSYLNFGLHQEDKFECK</sequence>
<name>A0AAV4AUD2_9GAST</name>
<dbReference type="AlphaFoldDB" id="A0AAV4AUD2"/>
<proteinExistence type="predicted"/>
<accession>A0AAV4AUD2</accession>
<gene>
    <name evidence="1" type="ORF">PoB_003743200</name>
</gene>
<evidence type="ECO:0000313" key="1">
    <source>
        <dbReference type="EMBL" id="GFO10927.1"/>
    </source>
</evidence>
<dbReference type="EMBL" id="BLXT01004211">
    <property type="protein sequence ID" value="GFO10927.1"/>
    <property type="molecule type" value="Genomic_DNA"/>
</dbReference>
<keyword evidence="2" id="KW-1185">Reference proteome</keyword>
<dbReference type="Proteomes" id="UP000735302">
    <property type="component" value="Unassembled WGS sequence"/>
</dbReference>
<comment type="caution">
    <text evidence="1">The sequence shown here is derived from an EMBL/GenBank/DDBJ whole genome shotgun (WGS) entry which is preliminary data.</text>
</comment>
<organism evidence="1 2">
    <name type="scientific">Plakobranchus ocellatus</name>
    <dbReference type="NCBI Taxonomy" id="259542"/>
    <lineage>
        <taxon>Eukaryota</taxon>
        <taxon>Metazoa</taxon>
        <taxon>Spiralia</taxon>
        <taxon>Lophotrochozoa</taxon>
        <taxon>Mollusca</taxon>
        <taxon>Gastropoda</taxon>
        <taxon>Heterobranchia</taxon>
        <taxon>Euthyneura</taxon>
        <taxon>Panpulmonata</taxon>
        <taxon>Sacoglossa</taxon>
        <taxon>Placobranchoidea</taxon>
        <taxon>Plakobranchidae</taxon>
        <taxon>Plakobranchus</taxon>
    </lineage>
</organism>
<protein>
    <submittedName>
        <fullName evidence="1">Uncharacterized protein</fullName>
    </submittedName>
</protein>